<dbReference type="EMBL" id="UOFI01000132">
    <property type="protein sequence ID" value="VAW68538.1"/>
    <property type="molecule type" value="Genomic_DNA"/>
</dbReference>
<dbReference type="Gene3D" id="3.40.50.1100">
    <property type="match status" value="2"/>
</dbReference>
<organism evidence="5">
    <name type="scientific">hydrothermal vent metagenome</name>
    <dbReference type="NCBI Taxonomy" id="652676"/>
    <lineage>
        <taxon>unclassified sequences</taxon>
        <taxon>metagenomes</taxon>
        <taxon>ecological metagenomes</taxon>
    </lineage>
</organism>
<reference evidence="5" key="1">
    <citation type="submission" date="2018-06" db="EMBL/GenBank/DDBJ databases">
        <authorList>
            <person name="Zhirakovskaya E."/>
        </authorList>
    </citation>
    <scope>NUCLEOTIDE SEQUENCE</scope>
</reference>
<evidence type="ECO:0000313" key="5">
    <source>
        <dbReference type="EMBL" id="VAW68538.1"/>
    </source>
</evidence>
<evidence type="ECO:0000256" key="3">
    <source>
        <dbReference type="ARBA" id="ARBA00022898"/>
    </source>
</evidence>
<dbReference type="InterPro" id="IPR027278">
    <property type="entry name" value="ACCD_DCysDesulf"/>
</dbReference>
<dbReference type="PANTHER" id="PTHR43780">
    <property type="entry name" value="1-AMINOCYCLOPROPANE-1-CARBOXYLATE DEAMINASE-RELATED"/>
    <property type="match status" value="1"/>
</dbReference>
<proteinExistence type="inferred from homology"/>
<dbReference type="Pfam" id="PF00291">
    <property type="entry name" value="PALP"/>
    <property type="match status" value="1"/>
</dbReference>
<dbReference type="InterPro" id="IPR001926">
    <property type="entry name" value="TrpB-like_PALP"/>
</dbReference>
<feature type="domain" description="Tryptophan synthase beta chain-like PALP" evidence="4">
    <location>
        <begin position="14"/>
        <end position="299"/>
    </location>
</feature>
<gene>
    <name evidence="5" type="ORF">MNBD_GAMMA09-3175</name>
</gene>
<dbReference type="PIRSF" id="PIRSF006278">
    <property type="entry name" value="ACCD_DCysDesulf"/>
    <property type="match status" value="1"/>
</dbReference>
<accession>A0A3B0XJN1</accession>
<dbReference type="PANTHER" id="PTHR43780:SF2">
    <property type="entry name" value="1-AMINOCYCLOPROPANE-1-CARBOXYLATE DEAMINASE-RELATED"/>
    <property type="match status" value="1"/>
</dbReference>
<evidence type="ECO:0000256" key="2">
    <source>
        <dbReference type="ARBA" id="ARBA00008639"/>
    </source>
</evidence>
<name>A0A3B0XJN1_9ZZZZ</name>
<dbReference type="InterPro" id="IPR036052">
    <property type="entry name" value="TrpB-like_PALP_sf"/>
</dbReference>
<evidence type="ECO:0000259" key="4">
    <source>
        <dbReference type="Pfam" id="PF00291"/>
    </source>
</evidence>
<dbReference type="SUPFAM" id="SSF53686">
    <property type="entry name" value="Tryptophan synthase beta subunit-like PLP-dependent enzymes"/>
    <property type="match status" value="1"/>
</dbReference>
<protein>
    <submittedName>
        <fullName evidence="5">Pyridoxal phosphate-dependent deaminase, putative</fullName>
    </submittedName>
</protein>
<comment type="cofactor">
    <cofactor evidence="1">
        <name>pyridoxal 5'-phosphate</name>
        <dbReference type="ChEBI" id="CHEBI:597326"/>
    </cofactor>
</comment>
<comment type="similarity">
    <text evidence="2">Belongs to the ACC deaminase/D-cysteine desulfhydrase family.</text>
</comment>
<dbReference type="AlphaFoldDB" id="A0A3B0XJN1"/>
<keyword evidence="3" id="KW-0663">Pyridoxal phosphate</keyword>
<sequence length="324" mass="36644">MSKQTLKQLITQLQLPSPVTEIQCPLLTDAKIRLYVKRDELIHPVIQGNKWRKLKYNLHQAEKNRQQTLLSFGGAYSNHLHALAAIGKTAGFKTIGIIRGEAPKQLNPCLQDMLNWGMQLDFISRKDYRLKSDAQFIQQLHQQHGKFHLIPEGGNNQAGIQGCAEILHELKDHYDFICCEVGSGTLLTSLILHNNNPHTQFLGFAVMKNTQLEQEISDNLNHCVAPGHISGTHWQINHHYHFGGFAKTSTELNAFIHHFKQQHHIQLEPVYSGKMLYGILDMIKHNHFKNGSRILAIHGGGLQGLRGFAVDFPGQLPLSDNFDL</sequence>
<evidence type="ECO:0000256" key="1">
    <source>
        <dbReference type="ARBA" id="ARBA00001933"/>
    </source>
</evidence>
<dbReference type="GO" id="GO:0019148">
    <property type="term" value="F:D-cysteine desulfhydrase activity"/>
    <property type="evidence" value="ECO:0007669"/>
    <property type="project" value="TreeGrafter"/>
</dbReference>